<dbReference type="OrthoDB" id="3193269at2"/>
<reference evidence="1 2" key="1">
    <citation type="submission" date="2016-10" db="EMBL/GenBank/DDBJ databases">
        <authorList>
            <person name="de Groot N.N."/>
        </authorList>
    </citation>
    <scope>NUCLEOTIDE SEQUENCE [LARGE SCALE GENOMIC DNA]</scope>
    <source>
        <strain evidence="1 2">DSM 22489</strain>
    </source>
</reference>
<keyword evidence="2" id="KW-1185">Reference proteome</keyword>
<dbReference type="AlphaFoldDB" id="A0A1H6CI87"/>
<accession>A0A1H6CI87</accession>
<dbReference type="RefSeq" id="WP_103935415.1">
    <property type="nucleotide sequence ID" value="NZ_FNVA01000013.1"/>
</dbReference>
<proteinExistence type="predicted"/>
<organism evidence="1 2">
    <name type="scientific">Bryocella elongata</name>
    <dbReference type="NCBI Taxonomy" id="863522"/>
    <lineage>
        <taxon>Bacteria</taxon>
        <taxon>Pseudomonadati</taxon>
        <taxon>Acidobacteriota</taxon>
        <taxon>Terriglobia</taxon>
        <taxon>Terriglobales</taxon>
        <taxon>Acidobacteriaceae</taxon>
        <taxon>Bryocella</taxon>
    </lineage>
</organism>
<dbReference type="Proteomes" id="UP000236728">
    <property type="component" value="Unassembled WGS sequence"/>
</dbReference>
<protein>
    <submittedName>
        <fullName evidence="1">Uncharacterized protein</fullName>
    </submittedName>
</protein>
<dbReference type="EMBL" id="FNVA01000013">
    <property type="protein sequence ID" value="SEG72700.1"/>
    <property type="molecule type" value="Genomic_DNA"/>
</dbReference>
<name>A0A1H6CI87_9BACT</name>
<evidence type="ECO:0000313" key="2">
    <source>
        <dbReference type="Proteomes" id="UP000236728"/>
    </source>
</evidence>
<evidence type="ECO:0000313" key="1">
    <source>
        <dbReference type="EMBL" id="SEG72700.1"/>
    </source>
</evidence>
<gene>
    <name evidence="1" type="ORF">SAMN05421819_4590</name>
</gene>
<sequence length="160" mass="17996">MDLTRFTPPELLLLHSKVADELRDRGITRSSNNPTGDLAEYLFCKAFGWTQAGNSQANVDAIGSDGKRFQIKGRRVTRFNKSRQLSAIRDMAGSHFDYLAGILFNEDYTVLRAALIPHAVALAKATYVAHTNSHRFLLRDDIWNAPDVRDVTTQLQSVEF</sequence>